<reference evidence="2" key="1">
    <citation type="submission" date="2023-01" db="EMBL/GenBank/DDBJ databases">
        <title>Human gut microbiome strain richness.</title>
        <authorList>
            <person name="Chen-Liaw A."/>
        </authorList>
    </citation>
    <scope>NUCLEOTIDE SEQUENCE</scope>
    <source>
        <strain evidence="3">1001287st1_F4_1001285I_161205</strain>
        <strain evidence="2">2225st1_A6_2225SCRN_200828</strain>
    </source>
</reference>
<accession>A0AAW6C1K2</accession>
<evidence type="ECO:0000256" key="1">
    <source>
        <dbReference type="SAM" id="Phobius"/>
    </source>
</evidence>
<dbReference type="EMBL" id="JAQLWO010000017">
    <property type="protein sequence ID" value="MDB7907253.1"/>
    <property type="molecule type" value="Genomic_DNA"/>
</dbReference>
<dbReference type="InterPro" id="IPR047928">
    <property type="entry name" value="Perm_prefix_1"/>
</dbReference>
<evidence type="ECO:0000313" key="3">
    <source>
        <dbReference type="EMBL" id="MDB7935544.1"/>
    </source>
</evidence>
<protein>
    <submittedName>
        <fullName evidence="2">Permease prefix domain 1-containing protein</fullName>
    </submittedName>
</protein>
<gene>
    <name evidence="2" type="ORF">PND83_14820</name>
    <name evidence="3" type="ORF">PNE06_20880</name>
</gene>
<feature type="transmembrane region" description="Helical" evidence="1">
    <location>
        <begin position="76"/>
        <end position="104"/>
    </location>
</feature>
<dbReference type="Proteomes" id="UP001211006">
    <property type="component" value="Unassembled WGS sequence"/>
</dbReference>
<dbReference type="NCBIfam" id="NF038403">
    <property type="entry name" value="perm_prefix_1"/>
    <property type="match status" value="1"/>
</dbReference>
<name>A0AAW6C1K2_FLAPL</name>
<dbReference type="RefSeq" id="WP_024725142.1">
    <property type="nucleotide sequence ID" value="NZ_AP031431.1"/>
</dbReference>
<organism evidence="2 4">
    <name type="scientific">Flavonifractor plautii</name>
    <name type="common">Fusobacterium plautii</name>
    <dbReference type="NCBI Taxonomy" id="292800"/>
    <lineage>
        <taxon>Bacteria</taxon>
        <taxon>Bacillati</taxon>
        <taxon>Bacillota</taxon>
        <taxon>Clostridia</taxon>
        <taxon>Eubacteriales</taxon>
        <taxon>Oscillospiraceae</taxon>
        <taxon>Flavonifractor</taxon>
    </lineage>
</organism>
<proteinExistence type="predicted"/>
<evidence type="ECO:0000313" key="2">
    <source>
        <dbReference type="EMBL" id="MDB7907253.1"/>
    </source>
</evidence>
<keyword evidence="1" id="KW-1133">Transmembrane helix</keyword>
<evidence type="ECO:0000313" key="4">
    <source>
        <dbReference type="Proteomes" id="UP001211006"/>
    </source>
</evidence>
<dbReference type="AlphaFoldDB" id="A0AAW6C1K2"/>
<dbReference type="Proteomes" id="UP001211173">
    <property type="component" value="Unassembled WGS sequence"/>
</dbReference>
<dbReference type="EMBL" id="JAQLWV010000047">
    <property type="protein sequence ID" value="MDB7935544.1"/>
    <property type="molecule type" value="Genomic_DNA"/>
</dbReference>
<comment type="caution">
    <text evidence="2">The sequence shown here is derived from an EMBL/GenBank/DDBJ whole genome shotgun (WGS) entry which is preliminary data.</text>
</comment>
<keyword evidence="1" id="KW-0812">Transmembrane</keyword>
<keyword evidence="1" id="KW-0472">Membrane</keyword>
<sequence length="258" mass="28767">MSRGTIDDFCTQVCRCVRFWPDHKAITAELTAHLEDHAAALEARGLSPEEAAAQAVTAMGEPEELGRQLDRAHPPLLCLSVAATNIILVFLLVVCILALALWSLDSAKTVLARRAAPEDTRAHYQERYEYPLAIDEWAEVDGLWLHFHTIGVMSSAGQPFAYEIYLTCDPADGWLPDNGSPRLEMHFVENVPGNVFYRFVADTGWECIPATSLHSGVNRWIILPQLPPEDAEHLWLEGNVFGHTFRVEIPLLKEGVQS</sequence>